<feature type="binding site" evidence="15">
    <location>
        <position position="24"/>
    </location>
    <ligand>
        <name>Mg(2+)</name>
        <dbReference type="ChEBI" id="CHEBI:18420"/>
        <label>2</label>
    </ligand>
</feature>
<keyword evidence="8 16" id="KW-1133">Transmembrane helix</keyword>
<keyword evidence="7 14" id="KW-0547">Nucleotide-binding</keyword>
<dbReference type="Proteomes" id="UP000310016">
    <property type="component" value="Unassembled WGS sequence"/>
</dbReference>
<dbReference type="Pfam" id="PF17910">
    <property type="entry name" value="FeoB_Cyto"/>
    <property type="match status" value="1"/>
</dbReference>
<evidence type="ECO:0000256" key="10">
    <source>
        <dbReference type="ARBA" id="ARBA00023065"/>
    </source>
</evidence>
<dbReference type="PRINTS" id="PR00326">
    <property type="entry name" value="GTP1OBG"/>
</dbReference>
<dbReference type="GO" id="GO:0015093">
    <property type="term" value="F:ferrous iron transmembrane transporter activity"/>
    <property type="evidence" value="ECO:0007669"/>
    <property type="project" value="UniProtKB-UniRule"/>
</dbReference>
<feature type="transmembrane region" description="Helical" evidence="16">
    <location>
        <begin position="708"/>
        <end position="728"/>
    </location>
</feature>
<keyword evidence="12 16" id="KW-0472">Membrane</keyword>
<evidence type="ECO:0000256" key="8">
    <source>
        <dbReference type="ARBA" id="ARBA00022989"/>
    </source>
</evidence>
<dbReference type="RefSeq" id="WP_136771433.1">
    <property type="nucleotide sequence ID" value="NZ_SUMF01000001.1"/>
</dbReference>
<dbReference type="NCBIfam" id="TIGR00437">
    <property type="entry name" value="feoB"/>
    <property type="match status" value="1"/>
</dbReference>
<feature type="transmembrane region" description="Helical" evidence="16">
    <location>
        <begin position="391"/>
        <end position="413"/>
    </location>
</feature>
<accession>A0A4V5MS69</accession>
<dbReference type="Pfam" id="PF07670">
    <property type="entry name" value="Gate"/>
    <property type="match status" value="2"/>
</dbReference>
<evidence type="ECO:0000256" key="3">
    <source>
        <dbReference type="ARBA" id="ARBA00022475"/>
    </source>
</evidence>
<keyword evidence="2 16" id="KW-0813">Transport</keyword>
<evidence type="ECO:0000256" key="7">
    <source>
        <dbReference type="ARBA" id="ARBA00022741"/>
    </source>
</evidence>
<feature type="transmembrane region" description="Helical" evidence="16">
    <location>
        <begin position="457"/>
        <end position="477"/>
    </location>
</feature>
<feature type="binding site" evidence="14">
    <location>
        <begin position="122"/>
        <end position="125"/>
    </location>
    <ligand>
        <name>GTP</name>
        <dbReference type="ChEBI" id="CHEBI:37565"/>
        <label>1</label>
    </ligand>
</feature>
<feature type="transmembrane region" description="Helical" evidence="16">
    <location>
        <begin position="425"/>
        <end position="451"/>
    </location>
</feature>
<dbReference type="OrthoDB" id="9809127at2"/>
<reference evidence="18 19" key="1">
    <citation type="submission" date="2019-04" db="EMBL/GenBank/DDBJ databases">
        <title>Chitiniphilus eburnea sp. nov., a novel chitinolytic bacterium isolated from aquaculture sludge.</title>
        <authorList>
            <person name="Sheng M."/>
        </authorList>
    </citation>
    <scope>NUCLEOTIDE SEQUENCE [LARGE SCALE GENOMIC DNA]</scope>
    <source>
        <strain evidence="18 19">HX-2-15</strain>
    </source>
</reference>
<dbReference type="SUPFAM" id="SSF52540">
    <property type="entry name" value="P-loop containing nucleoside triphosphate hydrolases"/>
    <property type="match status" value="1"/>
</dbReference>
<dbReference type="Gene3D" id="1.10.287.1770">
    <property type="match status" value="1"/>
</dbReference>
<dbReference type="InterPro" id="IPR027417">
    <property type="entry name" value="P-loop_NTPase"/>
</dbReference>
<comment type="function">
    <text evidence="16">Probable transporter of a GTP-driven Fe(2+) uptake system.</text>
</comment>
<feature type="binding site" evidence="15">
    <location>
        <position position="26"/>
    </location>
    <ligand>
        <name>Mg(2+)</name>
        <dbReference type="ChEBI" id="CHEBI:18420"/>
        <label>2</label>
    </ligand>
</feature>
<dbReference type="InterPro" id="IPR011640">
    <property type="entry name" value="Fe2_transport_prot_B_C"/>
</dbReference>
<evidence type="ECO:0000256" key="15">
    <source>
        <dbReference type="PIRSR" id="PIRSR603373-2"/>
    </source>
</evidence>
<dbReference type="InterPro" id="IPR041069">
    <property type="entry name" value="FeoB_Cyto"/>
</dbReference>
<dbReference type="GO" id="GO:0046872">
    <property type="term" value="F:metal ion binding"/>
    <property type="evidence" value="ECO:0007669"/>
    <property type="project" value="UniProtKB-KW"/>
</dbReference>
<keyword evidence="11 14" id="KW-0342">GTP-binding</keyword>
<dbReference type="Pfam" id="PF07664">
    <property type="entry name" value="FeoB_C"/>
    <property type="match status" value="1"/>
</dbReference>
<protein>
    <recommendedName>
        <fullName evidence="13 16">Ferrous iron transport protein B</fullName>
    </recommendedName>
</protein>
<dbReference type="Pfam" id="PF02421">
    <property type="entry name" value="FeoB_N"/>
    <property type="match status" value="1"/>
</dbReference>
<evidence type="ECO:0000256" key="11">
    <source>
        <dbReference type="ARBA" id="ARBA00023134"/>
    </source>
</evidence>
<dbReference type="Gene3D" id="3.40.50.300">
    <property type="entry name" value="P-loop containing nucleotide triphosphate hydrolases"/>
    <property type="match status" value="1"/>
</dbReference>
<evidence type="ECO:0000256" key="6">
    <source>
        <dbReference type="ARBA" id="ARBA00022692"/>
    </source>
</evidence>
<feature type="transmembrane region" description="Helical" evidence="16">
    <location>
        <begin position="740"/>
        <end position="759"/>
    </location>
</feature>
<keyword evidence="3" id="KW-1003">Cell membrane</keyword>
<dbReference type="InterPro" id="IPR050860">
    <property type="entry name" value="FeoB_GTPase"/>
</dbReference>
<evidence type="ECO:0000256" key="5">
    <source>
        <dbReference type="ARBA" id="ARBA00022519"/>
    </source>
</evidence>
<feature type="transmembrane region" description="Helical" evidence="16">
    <location>
        <begin position="680"/>
        <end position="701"/>
    </location>
</feature>
<comment type="similarity">
    <text evidence="16">Belongs to the TRAFAC class TrmE-Era-EngA-EngB-Septin-like GTPase superfamily. FeoB GTPase (TC 9.A.8) family.</text>
</comment>
<feature type="binding site" evidence="14">
    <location>
        <begin position="58"/>
        <end position="61"/>
    </location>
    <ligand>
        <name>GTP</name>
        <dbReference type="ChEBI" id="CHEBI:37565"/>
        <label>1</label>
    </ligand>
</feature>
<dbReference type="CDD" id="cd01879">
    <property type="entry name" value="FeoB"/>
    <property type="match status" value="1"/>
</dbReference>
<dbReference type="PANTHER" id="PTHR43185">
    <property type="entry name" value="FERROUS IRON TRANSPORT PROTEIN B"/>
    <property type="match status" value="1"/>
</dbReference>
<dbReference type="GO" id="GO:0005886">
    <property type="term" value="C:plasma membrane"/>
    <property type="evidence" value="ECO:0007669"/>
    <property type="project" value="UniProtKB-SubCell"/>
</dbReference>
<evidence type="ECO:0000256" key="12">
    <source>
        <dbReference type="ARBA" id="ARBA00023136"/>
    </source>
</evidence>
<feature type="binding site" evidence="14">
    <location>
        <begin position="12"/>
        <end position="19"/>
    </location>
    <ligand>
        <name>GTP</name>
        <dbReference type="ChEBI" id="CHEBI:37565"/>
        <label>1</label>
    </ligand>
</feature>
<dbReference type="InterPro" id="IPR030389">
    <property type="entry name" value="G_FEOB_dom"/>
</dbReference>
<feature type="transmembrane region" description="Helical" evidence="16">
    <location>
        <begin position="282"/>
        <end position="306"/>
    </location>
</feature>
<dbReference type="FunFam" id="3.40.50.300:FF:000426">
    <property type="entry name" value="Ferrous iron transport protein B"/>
    <property type="match status" value="1"/>
</dbReference>
<evidence type="ECO:0000313" key="19">
    <source>
        <dbReference type="Proteomes" id="UP000310016"/>
    </source>
</evidence>
<feature type="binding site" evidence="15">
    <location>
        <position position="23"/>
    </location>
    <ligand>
        <name>Mg(2+)</name>
        <dbReference type="ChEBI" id="CHEBI:18420"/>
        <label>2</label>
    </ligand>
</feature>
<evidence type="ECO:0000256" key="9">
    <source>
        <dbReference type="ARBA" id="ARBA00023004"/>
    </source>
</evidence>
<keyword evidence="6 16" id="KW-0812">Transmembrane</keyword>
<keyword evidence="9 16" id="KW-0408">Iron</keyword>
<dbReference type="InterPro" id="IPR006073">
    <property type="entry name" value="GTP-bd"/>
</dbReference>
<feature type="binding site" evidence="15">
    <location>
        <position position="27"/>
    </location>
    <ligand>
        <name>Mg(2+)</name>
        <dbReference type="ChEBI" id="CHEBI:18420"/>
        <label>2</label>
    </ligand>
</feature>
<feature type="binding site" evidence="14">
    <location>
        <begin position="37"/>
        <end position="41"/>
    </location>
    <ligand>
        <name>GTP</name>
        <dbReference type="ChEBI" id="CHEBI:37565"/>
        <label>1</label>
    </ligand>
</feature>
<keyword evidence="10" id="KW-0406">Ion transport</keyword>
<dbReference type="NCBIfam" id="NF007105">
    <property type="entry name" value="PRK09554.1"/>
    <property type="match status" value="1"/>
</dbReference>
<keyword evidence="15" id="KW-0479">Metal-binding</keyword>
<dbReference type="EMBL" id="SUMF01000001">
    <property type="protein sequence ID" value="TJZ78918.1"/>
    <property type="molecule type" value="Genomic_DNA"/>
</dbReference>
<comment type="caution">
    <text evidence="18">The sequence shown here is derived from an EMBL/GenBank/DDBJ whole genome shotgun (WGS) entry which is preliminary data.</text>
</comment>
<evidence type="ECO:0000256" key="13">
    <source>
        <dbReference type="NCBIfam" id="TIGR00437"/>
    </source>
</evidence>
<feature type="transmembrane region" description="Helical" evidence="16">
    <location>
        <begin position="354"/>
        <end position="371"/>
    </location>
</feature>
<evidence type="ECO:0000313" key="18">
    <source>
        <dbReference type="EMBL" id="TJZ78918.1"/>
    </source>
</evidence>
<dbReference type="AlphaFoldDB" id="A0A4V5MS69"/>
<dbReference type="GO" id="GO:0005525">
    <property type="term" value="F:GTP binding"/>
    <property type="evidence" value="ECO:0007669"/>
    <property type="project" value="UniProtKB-KW"/>
</dbReference>
<name>A0A4V5MS69_9NEIS</name>
<dbReference type="InterPro" id="IPR011642">
    <property type="entry name" value="Gate_dom"/>
</dbReference>
<proteinExistence type="inferred from homology"/>
<organism evidence="18 19">
    <name type="scientific">Chitiniphilus eburneus</name>
    <dbReference type="NCBI Taxonomy" id="2571148"/>
    <lineage>
        <taxon>Bacteria</taxon>
        <taxon>Pseudomonadati</taxon>
        <taxon>Pseudomonadota</taxon>
        <taxon>Betaproteobacteria</taxon>
        <taxon>Neisseriales</taxon>
        <taxon>Chitinibacteraceae</taxon>
        <taxon>Chitiniphilus</taxon>
    </lineage>
</organism>
<keyword evidence="5" id="KW-0997">Cell inner membrane</keyword>
<evidence type="ECO:0000256" key="16">
    <source>
        <dbReference type="RuleBase" id="RU362098"/>
    </source>
</evidence>
<evidence type="ECO:0000256" key="2">
    <source>
        <dbReference type="ARBA" id="ARBA00022448"/>
    </source>
</evidence>
<dbReference type="PROSITE" id="PS51711">
    <property type="entry name" value="G_FEOB"/>
    <property type="match status" value="1"/>
</dbReference>
<evidence type="ECO:0000256" key="4">
    <source>
        <dbReference type="ARBA" id="ARBA00022496"/>
    </source>
</evidence>
<evidence type="ECO:0000256" key="1">
    <source>
        <dbReference type="ARBA" id="ARBA00004429"/>
    </source>
</evidence>
<evidence type="ECO:0000259" key="17">
    <source>
        <dbReference type="PROSITE" id="PS51711"/>
    </source>
</evidence>
<keyword evidence="4 16" id="KW-0410">Iron transport</keyword>
<feature type="binding site" evidence="14">
    <location>
        <begin position="151"/>
        <end position="153"/>
    </location>
    <ligand>
        <name>GTP</name>
        <dbReference type="ChEBI" id="CHEBI:37565"/>
        <label>1</label>
    </ligand>
</feature>
<gene>
    <name evidence="18" type="primary">feoB</name>
    <name evidence="18" type="ORF">FAZ21_01125</name>
</gene>
<sequence>MKNQTLVVALLGNPNCGKTTVFNALTGARQRVGNWPGVTVERKSGQLRHAGREIEVIDLPGIYTLDSLGDDSSLDEAISRDYVLSREADVIVNIVDAANLERNLYLTTQLLEMDVPVLIALNMTDMADDKGIVIDLDALARETGCPVIPMVAARNKGIGAFKDVLAKAGEIVPSAARPTYPDALTVAVDRLREAAAPEGNADARWLALKALEGDAMACKAIGPTLAQQATTLREQVETDLGDELDIVTADARYAFIDRIGKAAVRRSSQLSRTLSDRIDQVVLNRVLGIPLFLVMMYLMFMFTINIGGAFIDFFDVAVGTVLVDGLGHALGAIGTPQWLIVLLAQGIGGGTQTVATFIPVIGCLFIFLSILEDSGYMARAAFVMDRFMRAIGLPGKSFVPLIVGFGCNVPAVMATRTLENERDRLMTMAMTPFMSCGARLPVYALFAVAFFPTGGQNIVFLLYLIGIAAAVLTGLALKRTLLPGENTPFIMELPSYHLPAFKGVLIHAWSRLRSFIFKAGRIIVPMVLVLNVLNATGMDGSFGHEDTQDSVLSHIGKTIAPAFSPMGVTEENWPAAVGIFTGVLAKEAVVGTLNSLYDQLDAAAADTAAEPEVPFDLVAGLKDAVMTIPDNLASVADKLTDPLGIKLGETGDATAAASEQEVSVETFGAMAHLFGTPAAAFAYMLLILLYFPCVAVLGAVHREAGLRWAMFMAAWTSGFGYGVAVLFYQVATLSAHPASSLTWIIAIALCAVLALGAMYRRGRRLRLAMLAGIQLGEAA</sequence>
<dbReference type="PANTHER" id="PTHR43185:SF1">
    <property type="entry name" value="FE(2+) TRANSPORTER FEOB"/>
    <property type="match status" value="1"/>
</dbReference>
<feature type="domain" description="FeoB-type G" evidence="17">
    <location>
        <begin position="5"/>
        <end position="171"/>
    </location>
</feature>
<dbReference type="InterPro" id="IPR003373">
    <property type="entry name" value="Fe2_transport_prot-B"/>
</dbReference>
<evidence type="ECO:0000256" key="14">
    <source>
        <dbReference type="PIRSR" id="PIRSR603373-1"/>
    </source>
</evidence>
<comment type="subcellular location">
    <subcellularLocation>
        <location evidence="1 16">Cell inner membrane</location>
        <topology evidence="1 16">Multi-pass membrane protein</topology>
    </subcellularLocation>
</comment>
<keyword evidence="15" id="KW-0460">Magnesium</keyword>
<keyword evidence="19" id="KW-1185">Reference proteome</keyword>